<dbReference type="Pfam" id="PF06013">
    <property type="entry name" value="WXG100"/>
    <property type="match status" value="1"/>
</dbReference>
<dbReference type="InterPro" id="IPR010310">
    <property type="entry name" value="T7SS_ESAT-6-like"/>
</dbReference>
<evidence type="ECO:0000313" key="4">
    <source>
        <dbReference type="Proteomes" id="UP001500274"/>
    </source>
</evidence>
<dbReference type="Proteomes" id="UP001500274">
    <property type="component" value="Unassembled WGS sequence"/>
</dbReference>
<dbReference type="NCBIfam" id="TIGR03930">
    <property type="entry name" value="WXG100_ESAT6"/>
    <property type="match status" value="1"/>
</dbReference>
<proteinExistence type="inferred from homology"/>
<dbReference type="SUPFAM" id="SSF140453">
    <property type="entry name" value="EsxAB dimer-like"/>
    <property type="match status" value="1"/>
</dbReference>
<dbReference type="Gene3D" id="1.10.287.1060">
    <property type="entry name" value="ESAT-6-like"/>
    <property type="match status" value="1"/>
</dbReference>
<gene>
    <name evidence="3" type="ORF">GCM10009862_30880</name>
</gene>
<reference evidence="4" key="1">
    <citation type="journal article" date="2019" name="Int. J. Syst. Evol. Microbiol.">
        <title>The Global Catalogue of Microorganisms (GCM) 10K type strain sequencing project: providing services to taxonomists for standard genome sequencing and annotation.</title>
        <authorList>
            <consortium name="The Broad Institute Genomics Platform"/>
            <consortium name="The Broad Institute Genome Sequencing Center for Infectious Disease"/>
            <person name="Wu L."/>
            <person name="Ma J."/>
        </authorList>
    </citation>
    <scope>NUCLEOTIDE SEQUENCE [LARGE SCALE GENOMIC DNA]</scope>
    <source>
        <strain evidence="4">JCM 16365</strain>
    </source>
</reference>
<feature type="region of interest" description="Disordered" evidence="2">
    <location>
        <begin position="80"/>
        <end position="104"/>
    </location>
</feature>
<protein>
    <recommendedName>
        <fullName evidence="1">ESAT-6-like protein</fullName>
    </recommendedName>
</protein>
<evidence type="ECO:0000313" key="3">
    <source>
        <dbReference type="EMBL" id="GAA2590396.1"/>
    </source>
</evidence>
<dbReference type="RefSeq" id="WP_137418805.1">
    <property type="nucleotide sequence ID" value="NZ_BAAARI010000038.1"/>
</dbReference>
<feature type="compositionally biased region" description="Basic and acidic residues" evidence="2">
    <location>
        <begin position="80"/>
        <end position="91"/>
    </location>
</feature>
<evidence type="ECO:0000256" key="2">
    <source>
        <dbReference type="SAM" id="MobiDB-lite"/>
    </source>
</evidence>
<feature type="compositionally biased region" description="Polar residues" evidence="2">
    <location>
        <begin position="92"/>
        <end position="104"/>
    </location>
</feature>
<comment type="caution">
    <text evidence="3">The sequence shown here is derived from an EMBL/GenBank/DDBJ whole genome shotgun (WGS) entry which is preliminary data.</text>
</comment>
<accession>A0ABP6BVW3</accession>
<sequence>MADVISAEEGALKRGAQAVNTAKAGVDQQVKKVRSEIEQVSGFWTGAAAGAYTQLMARWNQETTKLNEVLVTLEEALSGTERDQAASEESHQQTISGLNSMMGA</sequence>
<evidence type="ECO:0000256" key="1">
    <source>
        <dbReference type="RuleBase" id="RU362001"/>
    </source>
</evidence>
<dbReference type="InterPro" id="IPR036689">
    <property type="entry name" value="ESAT-6-like_sf"/>
</dbReference>
<organism evidence="3 4">
    <name type="scientific">Microbacterium binotii</name>
    <dbReference type="NCBI Taxonomy" id="462710"/>
    <lineage>
        <taxon>Bacteria</taxon>
        <taxon>Bacillati</taxon>
        <taxon>Actinomycetota</taxon>
        <taxon>Actinomycetes</taxon>
        <taxon>Micrococcales</taxon>
        <taxon>Microbacteriaceae</taxon>
        <taxon>Microbacterium</taxon>
    </lineage>
</organism>
<keyword evidence="4" id="KW-1185">Reference proteome</keyword>
<dbReference type="EMBL" id="BAAARI010000038">
    <property type="protein sequence ID" value="GAA2590396.1"/>
    <property type="molecule type" value="Genomic_DNA"/>
</dbReference>
<name>A0ABP6BVW3_9MICO</name>
<comment type="similarity">
    <text evidence="1">Belongs to the WXG100 family.</text>
</comment>